<proteinExistence type="predicted"/>
<evidence type="ECO:0000313" key="2">
    <source>
        <dbReference type="EMBL" id="EMR63970.1"/>
    </source>
</evidence>
<dbReference type="OrthoDB" id="2986734at2759"/>
<feature type="region of interest" description="Disordered" evidence="1">
    <location>
        <begin position="214"/>
        <end position="293"/>
    </location>
</feature>
<reference evidence="3" key="1">
    <citation type="journal article" date="2013" name="Genome Announc.">
        <title>Draft genome sequence of the grapevine dieback fungus Eutypa lata UCR-EL1.</title>
        <authorList>
            <person name="Blanco-Ulate B."/>
            <person name="Rolshausen P.E."/>
            <person name="Cantu D."/>
        </authorList>
    </citation>
    <scope>NUCLEOTIDE SEQUENCE [LARGE SCALE GENOMIC DNA]</scope>
    <source>
        <strain evidence="3">UCR-EL1</strain>
    </source>
</reference>
<feature type="compositionally biased region" description="Basic and acidic residues" evidence="1">
    <location>
        <begin position="214"/>
        <end position="224"/>
    </location>
</feature>
<sequence length="293" mass="33721">MSLGILWAYEVRQWSWGNADDRQTRSRRVRSQLNEASVEYNALALENCEVGPVNFKNASSRITNDANARLNQQLNDHSPNWETTTTESITQDLRDLVKAEVENLLRKYIRNRISAIVEEELNELDFLPFIDEVVKNVVEANVSKQADPKLKELDTPSTSYDPIIQSRVIEARETHYASDYAEKEATYNGAQKDYEDVKKHREDLESRVTEIDKKIAEEKSKGDEAAAQQEQARKDQLDKDLEKAKQDERDKDGRQKDAASREKEAKKKKEAAEKEAKDTDSKKWDGKLAEVFK</sequence>
<accession>M7TBC7</accession>
<name>M7TBC7_EUTLA</name>
<evidence type="ECO:0000313" key="3">
    <source>
        <dbReference type="Proteomes" id="UP000012174"/>
    </source>
</evidence>
<dbReference type="EMBL" id="KB707130">
    <property type="protein sequence ID" value="EMR63970.1"/>
    <property type="molecule type" value="Genomic_DNA"/>
</dbReference>
<gene>
    <name evidence="2" type="ORF">UCREL1_9071</name>
</gene>
<feature type="compositionally biased region" description="Basic and acidic residues" evidence="1">
    <location>
        <begin position="231"/>
        <end position="293"/>
    </location>
</feature>
<dbReference type="Proteomes" id="UP000012174">
    <property type="component" value="Unassembled WGS sequence"/>
</dbReference>
<dbReference type="HOGENOM" id="CLU_950043_0_0_1"/>
<keyword evidence="3" id="KW-1185">Reference proteome</keyword>
<dbReference type="KEGG" id="ela:UCREL1_9071"/>
<protein>
    <submittedName>
        <fullName evidence="2">Uncharacterized protein</fullName>
    </submittedName>
</protein>
<dbReference type="AlphaFoldDB" id="M7TBC7"/>
<evidence type="ECO:0000256" key="1">
    <source>
        <dbReference type="SAM" id="MobiDB-lite"/>
    </source>
</evidence>
<organism evidence="2 3">
    <name type="scientific">Eutypa lata (strain UCR-EL1)</name>
    <name type="common">Grapevine dieback disease fungus</name>
    <name type="synonym">Eutypa armeniacae</name>
    <dbReference type="NCBI Taxonomy" id="1287681"/>
    <lineage>
        <taxon>Eukaryota</taxon>
        <taxon>Fungi</taxon>
        <taxon>Dikarya</taxon>
        <taxon>Ascomycota</taxon>
        <taxon>Pezizomycotina</taxon>
        <taxon>Sordariomycetes</taxon>
        <taxon>Xylariomycetidae</taxon>
        <taxon>Xylariales</taxon>
        <taxon>Diatrypaceae</taxon>
        <taxon>Eutypa</taxon>
    </lineage>
</organism>